<keyword evidence="3" id="KW-1185">Reference proteome</keyword>
<name>A0A0F7ZXZ3_9HYPO</name>
<dbReference type="Pfam" id="PF20150">
    <property type="entry name" value="2EXR"/>
    <property type="match status" value="1"/>
</dbReference>
<feature type="domain" description="2EXR" evidence="1">
    <location>
        <begin position="70"/>
        <end position="167"/>
    </location>
</feature>
<sequence>MHSAPLQRTSRETLSPTRRALVEFDSDNRDHDGSTSSAITTLPPALQSLTTHNTSKATRGYNAAIAQKSFPQFNKFPPEIRQCIWEFFCPTLVAKCRVWELHLLPSSLSNSCIALESRVLAYQMQPVKAMLVSCWESRTIAINALPDTLSIRNGTGVVRFNKETDVILISDMPFSNNRLKETTEMPGFFNNIKHLAVDESLWHLLFQDIPEPRLPLVEHCPQLTYLYICVSSHRCLKTGVTWCRSNLVNKLHFEIPKLEAELDEDLQLIYCWPNLVKHHQFAEEEVPILVSNNRLFKFCSYFRRDLAQEQSAVELWPMVLFADTEGIKRFQKLQVGNNEDFRDSDEQSDLVESEEDLENEEFDVVEYNPEDWQDEFDDTMDEIFDHVHPAYM</sequence>
<dbReference type="OrthoDB" id="3501032at2759"/>
<dbReference type="Proteomes" id="UP000054481">
    <property type="component" value="Unassembled WGS sequence"/>
</dbReference>
<gene>
    <name evidence="2" type="ORF">HIM_09041</name>
</gene>
<reference evidence="2 3" key="1">
    <citation type="journal article" date="2014" name="Genome Biol. Evol.">
        <title>Comparative genomics and transcriptomics analyses reveal divergent lifestyle features of nematode endoparasitic fungus Hirsutella minnesotensis.</title>
        <authorList>
            <person name="Lai Y."/>
            <person name="Liu K."/>
            <person name="Zhang X."/>
            <person name="Zhang X."/>
            <person name="Li K."/>
            <person name="Wang N."/>
            <person name="Shu C."/>
            <person name="Wu Y."/>
            <person name="Wang C."/>
            <person name="Bushley K.E."/>
            <person name="Xiang M."/>
            <person name="Liu X."/>
        </authorList>
    </citation>
    <scope>NUCLEOTIDE SEQUENCE [LARGE SCALE GENOMIC DNA]</scope>
    <source>
        <strain evidence="2 3">3608</strain>
    </source>
</reference>
<dbReference type="AlphaFoldDB" id="A0A0F7ZXZ3"/>
<accession>A0A0F7ZXZ3</accession>
<evidence type="ECO:0000313" key="3">
    <source>
        <dbReference type="Proteomes" id="UP000054481"/>
    </source>
</evidence>
<proteinExistence type="predicted"/>
<evidence type="ECO:0000259" key="1">
    <source>
        <dbReference type="Pfam" id="PF20150"/>
    </source>
</evidence>
<evidence type="ECO:0000313" key="2">
    <source>
        <dbReference type="EMBL" id="KJZ71572.1"/>
    </source>
</evidence>
<dbReference type="InterPro" id="IPR045518">
    <property type="entry name" value="2EXR"/>
</dbReference>
<organism evidence="2 3">
    <name type="scientific">Hirsutella minnesotensis 3608</name>
    <dbReference type="NCBI Taxonomy" id="1043627"/>
    <lineage>
        <taxon>Eukaryota</taxon>
        <taxon>Fungi</taxon>
        <taxon>Dikarya</taxon>
        <taxon>Ascomycota</taxon>
        <taxon>Pezizomycotina</taxon>
        <taxon>Sordariomycetes</taxon>
        <taxon>Hypocreomycetidae</taxon>
        <taxon>Hypocreales</taxon>
        <taxon>Ophiocordycipitaceae</taxon>
        <taxon>Hirsutella</taxon>
    </lineage>
</organism>
<dbReference type="EMBL" id="KQ030569">
    <property type="protein sequence ID" value="KJZ71572.1"/>
    <property type="molecule type" value="Genomic_DNA"/>
</dbReference>
<protein>
    <recommendedName>
        <fullName evidence="1">2EXR domain-containing protein</fullName>
    </recommendedName>
</protein>